<evidence type="ECO:0000256" key="3">
    <source>
        <dbReference type="ARBA" id="ARBA00022692"/>
    </source>
</evidence>
<dbReference type="InterPro" id="IPR055436">
    <property type="entry name" value="Ig_TMEM131L_4"/>
</dbReference>
<dbReference type="Gene3D" id="2.60.40.10">
    <property type="entry name" value="Immunoglobulins"/>
    <property type="match status" value="1"/>
</dbReference>
<protein>
    <submittedName>
        <fullName evidence="13">Transmembrane 131 like</fullName>
    </submittedName>
</protein>
<dbReference type="Pfam" id="PF19532">
    <property type="entry name" value="Ig_TMEM131L_2nd"/>
    <property type="match status" value="1"/>
</dbReference>
<evidence type="ECO:0000256" key="4">
    <source>
        <dbReference type="ARBA" id="ARBA00022729"/>
    </source>
</evidence>
<evidence type="ECO:0000259" key="10">
    <source>
        <dbReference type="Pfam" id="PF24498"/>
    </source>
</evidence>
<evidence type="ECO:0000259" key="9">
    <source>
        <dbReference type="Pfam" id="PF19532"/>
    </source>
</evidence>
<dbReference type="Proteomes" id="UP000694555">
    <property type="component" value="Unplaced"/>
</dbReference>
<dbReference type="GO" id="GO:0090090">
    <property type="term" value="P:negative regulation of canonical Wnt signaling pathway"/>
    <property type="evidence" value="ECO:0007669"/>
    <property type="project" value="TreeGrafter"/>
</dbReference>
<keyword evidence="6" id="KW-0472">Membrane</keyword>
<feature type="region of interest" description="Disordered" evidence="7">
    <location>
        <begin position="844"/>
        <end position="877"/>
    </location>
</feature>
<dbReference type="Pfam" id="PF24499">
    <property type="entry name" value="Ig_TMEM131L_4"/>
    <property type="match status" value="1"/>
</dbReference>
<feature type="region of interest" description="Disordered" evidence="7">
    <location>
        <begin position="1011"/>
        <end position="1123"/>
    </location>
</feature>
<evidence type="ECO:0000313" key="13">
    <source>
        <dbReference type="Ensembl" id="ENSBJAP00000004586.1"/>
    </source>
</evidence>
<feature type="compositionally biased region" description="Polar residues" evidence="7">
    <location>
        <begin position="1019"/>
        <end position="1028"/>
    </location>
</feature>
<evidence type="ECO:0000256" key="6">
    <source>
        <dbReference type="ARBA" id="ARBA00023136"/>
    </source>
</evidence>
<dbReference type="PANTHER" id="PTHR22050:SF2">
    <property type="entry name" value="TRANSMEMBRANE PROTEIN 131-LIKE"/>
    <property type="match status" value="1"/>
</dbReference>
<feature type="compositionally biased region" description="Low complexity" evidence="7">
    <location>
        <begin position="1173"/>
        <end position="1202"/>
    </location>
</feature>
<dbReference type="PANTHER" id="PTHR22050">
    <property type="entry name" value="RW1 PROTEIN HOMOLOG"/>
    <property type="match status" value="1"/>
</dbReference>
<evidence type="ECO:0000256" key="2">
    <source>
        <dbReference type="ARBA" id="ARBA00006682"/>
    </source>
</evidence>
<feature type="compositionally biased region" description="Basic and acidic residues" evidence="7">
    <location>
        <begin position="1047"/>
        <end position="1056"/>
    </location>
</feature>
<dbReference type="InterPro" id="IPR045695">
    <property type="entry name" value="TMEM131-like_Ig_dom2"/>
</dbReference>
<reference evidence="13" key="2">
    <citation type="submission" date="2025-09" db="UniProtKB">
        <authorList>
            <consortium name="Ensembl"/>
        </authorList>
    </citation>
    <scope>IDENTIFICATION</scope>
</reference>
<feature type="compositionally biased region" description="Polar residues" evidence="7">
    <location>
        <begin position="856"/>
        <end position="876"/>
    </location>
</feature>
<dbReference type="Pfam" id="PF12371">
    <property type="entry name" value="TMEM131_like_N"/>
    <property type="match status" value="1"/>
</dbReference>
<organism evidence="13 14">
    <name type="scientific">Buteo japonicus</name>
    <dbReference type="NCBI Taxonomy" id="224669"/>
    <lineage>
        <taxon>Eukaryota</taxon>
        <taxon>Metazoa</taxon>
        <taxon>Chordata</taxon>
        <taxon>Craniata</taxon>
        <taxon>Vertebrata</taxon>
        <taxon>Euteleostomi</taxon>
        <taxon>Archelosauria</taxon>
        <taxon>Archosauria</taxon>
        <taxon>Dinosauria</taxon>
        <taxon>Saurischia</taxon>
        <taxon>Theropoda</taxon>
        <taxon>Coelurosauria</taxon>
        <taxon>Aves</taxon>
        <taxon>Neognathae</taxon>
        <taxon>Neoaves</taxon>
        <taxon>Telluraves</taxon>
        <taxon>Accipitrimorphae</taxon>
        <taxon>Accipitriformes</taxon>
        <taxon>Accipitridae</taxon>
        <taxon>Accipitrinae</taxon>
        <taxon>Buteo</taxon>
    </lineage>
</organism>
<feature type="domain" description="Transmembrane protein 131-like second Ig-like" evidence="9">
    <location>
        <begin position="117"/>
        <end position="268"/>
    </location>
</feature>
<feature type="compositionally biased region" description="Polar residues" evidence="7">
    <location>
        <begin position="1035"/>
        <end position="1044"/>
    </location>
</feature>
<dbReference type="Ensembl" id="ENSBJAT00000004714.1">
    <property type="protein sequence ID" value="ENSBJAP00000004586.1"/>
    <property type="gene ID" value="ENSBJAG00000002189.1"/>
</dbReference>
<dbReference type="InterPro" id="IPR055437">
    <property type="entry name" value="TMEM131L_Ig_5"/>
</dbReference>
<dbReference type="InterPro" id="IPR055435">
    <property type="entry name" value="Ig_TMEM131L_3"/>
</dbReference>
<dbReference type="Pfam" id="PF24501">
    <property type="entry name" value="Ig_TMEM131L_5"/>
    <property type="match status" value="1"/>
</dbReference>
<feature type="compositionally biased region" description="Basic and acidic residues" evidence="7">
    <location>
        <begin position="1064"/>
        <end position="1085"/>
    </location>
</feature>
<keyword evidence="3" id="KW-0812">Transmembrane</keyword>
<feature type="domain" description="Transmembrane protein 131-like N-terminal" evidence="8">
    <location>
        <begin position="8"/>
        <end position="91"/>
    </location>
</feature>
<dbReference type="InterPro" id="IPR039877">
    <property type="entry name" value="TMEM131-like"/>
</dbReference>
<comment type="subcellular location">
    <subcellularLocation>
        <location evidence="1">Membrane</location>
        <topology evidence="1">Single-pass type I membrane protein</topology>
    </subcellularLocation>
</comment>
<evidence type="ECO:0000259" key="8">
    <source>
        <dbReference type="Pfam" id="PF12371"/>
    </source>
</evidence>
<dbReference type="InterPro" id="IPR022113">
    <property type="entry name" value="TMEM131L_N"/>
</dbReference>
<dbReference type="Pfam" id="PF24498">
    <property type="entry name" value="Ig_TMEM131L_3"/>
    <property type="match status" value="1"/>
</dbReference>
<evidence type="ECO:0000259" key="12">
    <source>
        <dbReference type="Pfam" id="PF24501"/>
    </source>
</evidence>
<sequence>MPPNGKALHFHPSVLHFGMQLLGLPRAKMLHAYNPSRDREVVVNSVFTATRQFHVSPAYSRVIPAMGKISFRVLFLPTEEGSIESSLFINTSSHGVLSYQVFGTGTLTSSPEEPRVQLSNAYLLLPHIQNIQASHTLAETTNASLLRVHLECSLPNDAYQQVKSCCFMSDDPMLLEMTLTVRMENAQQDFVEHRQYLLENLFVVYVAMEKTKTSAVNLTKNPWVDLEDGIKWQILLSQKDTSPVEFEPVLLSSSSTNFTKVASISCKVICSCVDRLCVFKDNCRCIYFSSVFTFRYFDVDPSAALFHIEPHHNTSGFWSIWFTNNFDFSIELNEVFVARETKNILKILNFAKPLTLPPGCWNVFSLKLIVKDAVTNVLSSICLATNVGVMFEIPLQIYSTVSKQGDLNFEAIAHCDIQCYLGKSDSANLLWQKSLSLDRSAWDVDSELASELYERWQKIRRGEACRRSISGSARFIHQKKPEEGFFAFFLPRLTTEPGLTLNFSATAVKSSMVKYFVLRNPSSFPVTLQLLPLSHYPDPQASLSLLNKWFDINVQAINFTTTEFRLMDECSHRCSSELLWLSLQPLETRKVGVIFTPVDYKRVASLILIRNNLTVLDVVNVEGFGAKELLKVGGRLPGAGGSLRFKVPEATLMDCRRQLKDSKQILSITKNFKVENIGPLPITISSMKINGYSCQGYGFEVLDCQEFFLAQNSSREISIVFTPDFTSSWVIRELTLVTAADLEFHFTLNVTLPHHLLPLCADVVPGPSWEESFWRLTVLFVSLSLLGVILIAFQQAQYILAEFMKSRQRPNPSSSPQQNSNSVDVISSDSYKGSCKTFMDTYSSSDKGKGKGFLSVGTSSSRSQNAAKRSPATYSHSQKKHKCSVYYSKQKPNTAAGSAIAATDEKQSQIAENQISAPKEDICTDVVSENWVTLKYANGINVNKNLTLPENFLGKEESALKNTVLIKNTSSECDLKEDLQTCMFPKETNLKTSENLVELKEQEFCPVKMSKKLPESHLSRNSPQQQPELQEISRKNSGTSQQVPLRNETENCETLKKQINLKPSTEKKINKGPKEETPCCAKEEITSSEQEDAYRKKKPQEKKEGNVPNMNWNRNRTSRKNKKKNVNISARYVLPHQIMKKSRVAVMFLQVLHSTLESFYQRTKKKCLEKFCSDSSSDCGSSSGSVRASRGSWGSWSSTSSSDGDKKPMITARHFLPSSKFCKYHLCTVVASFLLFCISFPFPFLGLYPTGDLWPAQPVCLTNSLNYNLENNIPCMIQETPSVHNSFIDWNAACDSQFSNMYCPLEMNEYGAFPEENMNYPSGFPGTAAVQNTAFIDQNCPSTWNAPPNMPPTWEPASYVNSTPYLSSTRSLSPMSGLFGSIWAPQSDVYESCCPVSATTQHSTHVENQAVMCKQEYYPRFNPFRAYMNLDIWTTAANRNANFPLSRDSGYCGNV</sequence>
<feature type="domain" description="TMEM131L fifth Ig-like" evidence="12">
    <location>
        <begin position="676"/>
        <end position="740"/>
    </location>
</feature>
<keyword evidence="5" id="KW-1133">Transmembrane helix</keyword>
<feature type="domain" description="TMEM131L fourth Ig-like" evidence="11">
    <location>
        <begin position="501"/>
        <end position="626"/>
    </location>
</feature>
<dbReference type="InterPro" id="IPR013783">
    <property type="entry name" value="Ig-like_fold"/>
</dbReference>
<keyword evidence="4" id="KW-0732">Signal</keyword>
<dbReference type="GO" id="GO:0005886">
    <property type="term" value="C:plasma membrane"/>
    <property type="evidence" value="ECO:0007669"/>
    <property type="project" value="TreeGrafter"/>
</dbReference>
<evidence type="ECO:0000313" key="14">
    <source>
        <dbReference type="Proteomes" id="UP000694555"/>
    </source>
</evidence>
<feature type="region of interest" description="Disordered" evidence="7">
    <location>
        <begin position="1173"/>
        <end position="1205"/>
    </location>
</feature>
<comment type="similarity">
    <text evidence="2">Belongs to the TMEM131 family.</text>
</comment>
<reference evidence="13" key="1">
    <citation type="submission" date="2025-08" db="UniProtKB">
        <authorList>
            <consortium name="Ensembl"/>
        </authorList>
    </citation>
    <scope>IDENTIFICATION</scope>
</reference>
<evidence type="ECO:0000256" key="7">
    <source>
        <dbReference type="SAM" id="MobiDB-lite"/>
    </source>
</evidence>
<name>A0A8C0APG9_9AVES</name>
<keyword evidence="14" id="KW-1185">Reference proteome</keyword>
<evidence type="ECO:0000256" key="1">
    <source>
        <dbReference type="ARBA" id="ARBA00004479"/>
    </source>
</evidence>
<evidence type="ECO:0000259" key="11">
    <source>
        <dbReference type="Pfam" id="PF24499"/>
    </source>
</evidence>
<accession>A0A8C0APG9</accession>
<evidence type="ECO:0000256" key="5">
    <source>
        <dbReference type="ARBA" id="ARBA00022989"/>
    </source>
</evidence>
<feature type="domain" description="TMEM131L third Ig-like" evidence="10">
    <location>
        <begin position="300"/>
        <end position="399"/>
    </location>
</feature>
<proteinExistence type="inferred from homology"/>